<comment type="caution">
    <text evidence="3">The sequence shown here is derived from an EMBL/GenBank/DDBJ whole genome shotgun (WGS) entry which is preliminary data.</text>
</comment>
<evidence type="ECO:0000313" key="3">
    <source>
        <dbReference type="EMBL" id="OLO56724.1"/>
    </source>
</evidence>
<dbReference type="AlphaFoldDB" id="A0A1Q8W3T4"/>
<feature type="region of interest" description="Disordered" evidence="1">
    <location>
        <begin position="32"/>
        <end position="76"/>
    </location>
</feature>
<gene>
    <name evidence="3" type="ORF">BKH30_01175</name>
    <name evidence="2" type="ORF">BKH32_04505</name>
</gene>
<accession>A0A1Q8W3T4</accession>
<sequence>MAVVTSFCPTILEETTPGVCRWRIVTHRSSLSRCSGPGSGRIGGIRPRGPESGASPEATDGVLHEEADWMRERGAE</sequence>
<dbReference type="EMBL" id="MSGO01000015">
    <property type="protein sequence ID" value="OLL15143.1"/>
    <property type="molecule type" value="Genomic_DNA"/>
</dbReference>
<protein>
    <submittedName>
        <fullName evidence="3">Uncharacterized protein</fullName>
    </submittedName>
</protein>
<feature type="compositionally biased region" description="Low complexity" evidence="1">
    <location>
        <begin position="44"/>
        <end position="53"/>
    </location>
</feature>
<name>A0A1Q8W3T4_9ACTO</name>
<feature type="compositionally biased region" description="Basic and acidic residues" evidence="1">
    <location>
        <begin position="62"/>
        <end position="76"/>
    </location>
</feature>
<proteinExistence type="predicted"/>
<evidence type="ECO:0000313" key="2">
    <source>
        <dbReference type="EMBL" id="OLL15143.1"/>
    </source>
</evidence>
<evidence type="ECO:0000256" key="1">
    <source>
        <dbReference type="SAM" id="MobiDB-lite"/>
    </source>
</evidence>
<evidence type="ECO:0000313" key="4">
    <source>
        <dbReference type="Proteomes" id="UP000185736"/>
    </source>
</evidence>
<reference evidence="4 5" key="1">
    <citation type="submission" date="2016-12" db="EMBL/GenBank/DDBJ databases">
        <title>Genomic comparison of strains in the 'Actinomyces naeslundii' group.</title>
        <authorList>
            <person name="Mughal S.R."/>
            <person name="Do T."/>
            <person name="Gilbert S.C."/>
            <person name="Witherden E.A."/>
            <person name="Didelot X."/>
            <person name="Beighton D."/>
        </authorList>
    </citation>
    <scope>NUCLEOTIDE SEQUENCE [LARGE SCALE GENOMIC DNA]</scope>
    <source>
        <strain evidence="3 5">S24V</strain>
        <strain evidence="2 4">S64C</strain>
    </source>
</reference>
<organism evidence="3 5">
    <name type="scientific">Actinomyces oris</name>
    <dbReference type="NCBI Taxonomy" id="544580"/>
    <lineage>
        <taxon>Bacteria</taxon>
        <taxon>Bacillati</taxon>
        <taxon>Actinomycetota</taxon>
        <taxon>Actinomycetes</taxon>
        <taxon>Actinomycetales</taxon>
        <taxon>Actinomycetaceae</taxon>
        <taxon>Actinomyces</taxon>
    </lineage>
</organism>
<dbReference type="Proteomes" id="UP000186855">
    <property type="component" value="Unassembled WGS sequence"/>
</dbReference>
<dbReference type="Proteomes" id="UP000185736">
    <property type="component" value="Unassembled WGS sequence"/>
</dbReference>
<evidence type="ECO:0000313" key="5">
    <source>
        <dbReference type="Proteomes" id="UP000186855"/>
    </source>
</evidence>
<dbReference type="EMBL" id="MSKI01000012">
    <property type="protein sequence ID" value="OLO56724.1"/>
    <property type="molecule type" value="Genomic_DNA"/>
</dbReference>